<evidence type="ECO:0000256" key="2">
    <source>
        <dbReference type="ARBA" id="ARBA00022692"/>
    </source>
</evidence>
<reference evidence="6 7" key="1">
    <citation type="submission" date="2019-03" db="EMBL/GenBank/DDBJ databases">
        <title>Genomic Encyclopedia of Type Strains, Phase IV (KMG-IV): sequencing the most valuable type-strain genomes for metagenomic binning, comparative biology and taxonomic classification.</title>
        <authorList>
            <person name="Goeker M."/>
        </authorList>
    </citation>
    <scope>NUCLEOTIDE SEQUENCE [LARGE SCALE GENOMIC DNA]</scope>
    <source>
        <strain evidence="6 7">DSM 19345</strain>
    </source>
</reference>
<feature type="transmembrane region" description="Helical" evidence="5">
    <location>
        <begin position="103"/>
        <end position="134"/>
    </location>
</feature>
<keyword evidence="6" id="KW-0808">Transferase</keyword>
<comment type="subcellular location">
    <subcellularLocation>
        <location evidence="1">Endomembrane system</location>
        <topology evidence="1">Multi-pass membrane protein</topology>
    </subcellularLocation>
</comment>
<feature type="transmembrane region" description="Helical" evidence="5">
    <location>
        <begin position="189"/>
        <end position="208"/>
    </location>
</feature>
<proteinExistence type="predicted"/>
<dbReference type="AlphaFoldDB" id="A0A4R3MGT0"/>
<dbReference type="Gene3D" id="1.20.120.1630">
    <property type="match status" value="1"/>
</dbReference>
<dbReference type="EMBL" id="SMAK01000002">
    <property type="protein sequence ID" value="TCT12417.1"/>
    <property type="molecule type" value="Genomic_DNA"/>
</dbReference>
<evidence type="ECO:0000313" key="7">
    <source>
        <dbReference type="Proteomes" id="UP000295678"/>
    </source>
</evidence>
<accession>A0A4R3MGT0</accession>
<feature type="transmembrane region" description="Helical" evidence="5">
    <location>
        <begin position="220"/>
        <end position="237"/>
    </location>
</feature>
<dbReference type="RefSeq" id="WP_165926771.1">
    <property type="nucleotide sequence ID" value="NZ_SMAK01000002.1"/>
</dbReference>
<dbReference type="GO" id="GO:0032259">
    <property type="term" value="P:methylation"/>
    <property type="evidence" value="ECO:0007669"/>
    <property type="project" value="UniProtKB-KW"/>
</dbReference>
<evidence type="ECO:0000313" key="6">
    <source>
        <dbReference type="EMBL" id="TCT12417.1"/>
    </source>
</evidence>
<keyword evidence="6" id="KW-0489">Methyltransferase</keyword>
<evidence type="ECO:0000256" key="4">
    <source>
        <dbReference type="ARBA" id="ARBA00023136"/>
    </source>
</evidence>
<dbReference type="GO" id="GO:0008168">
    <property type="term" value="F:methyltransferase activity"/>
    <property type="evidence" value="ECO:0007669"/>
    <property type="project" value="UniProtKB-KW"/>
</dbReference>
<gene>
    <name evidence="6" type="ORF">EDC22_102100</name>
</gene>
<keyword evidence="7" id="KW-1185">Reference proteome</keyword>
<name>A0A4R3MGT0_9HYPH</name>
<dbReference type="PANTHER" id="PTHR12714">
    <property type="entry name" value="PROTEIN-S ISOPRENYLCYSTEINE O-METHYLTRANSFERASE"/>
    <property type="match status" value="1"/>
</dbReference>
<organism evidence="6 7">
    <name type="scientific">Tepidamorphus gemmatus</name>
    <dbReference type="NCBI Taxonomy" id="747076"/>
    <lineage>
        <taxon>Bacteria</taxon>
        <taxon>Pseudomonadati</taxon>
        <taxon>Pseudomonadota</taxon>
        <taxon>Alphaproteobacteria</taxon>
        <taxon>Hyphomicrobiales</taxon>
        <taxon>Tepidamorphaceae</taxon>
        <taxon>Tepidamorphus</taxon>
    </lineage>
</organism>
<dbReference type="GO" id="GO:0012505">
    <property type="term" value="C:endomembrane system"/>
    <property type="evidence" value="ECO:0007669"/>
    <property type="project" value="UniProtKB-SubCell"/>
</dbReference>
<feature type="transmembrane region" description="Helical" evidence="5">
    <location>
        <begin position="20"/>
        <end position="42"/>
    </location>
</feature>
<dbReference type="InterPro" id="IPR007318">
    <property type="entry name" value="Phopholipid_MeTrfase"/>
</dbReference>
<dbReference type="Proteomes" id="UP000295678">
    <property type="component" value="Unassembled WGS sequence"/>
</dbReference>
<dbReference type="Pfam" id="PF04191">
    <property type="entry name" value="PEMT"/>
    <property type="match status" value="1"/>
</dbReference>
<evidence type="ECO:0000256" key="1">
    <source>
        <dbReference type="ARBA" id="ARBA00004127"/>
    </source>
</evidence>
<protein>
    <submittedName>
        <fullName evidence="6">Lipid A phosphate methyltransferase</fullName>
    </submittedName>
</protein>
<dbReference type="PANTHER" id="PTHR12714:SF9">
    <property type="entry name" value="PROTEIN-S-ISOPRENYLCYSTEINE O-METHYLTRANSFERASE"/>
    <property type="match status" value="1"/>
</dbReference>
<comment type="caution">
    <text evidence="6">The sequence shown here is derived from an EMBL/GenBank/DDBJ whole genome shotgun (WGS) entry which is preliminary data.</text>
</comment>
<evidence type="ECO:0000256" key="3">
    <source>
        <dbReference type="ARBA" id="ARBA00022989"/>
    </source>
</evidence>
<sequence length="252" mass="29082">MLENELVRQGNWLFRRRSYLPLVILPVAMVAFAQSDWVIHAFGDGVEDIWDFGCLLIALSGLAVRGAIVGFVPRGSSGRTTRMQRAEALNTSGMYSQMRHPLYFANFLIFLGFLLVFKSLLFGLGGALAFFLYYERIMLAEERFMEERFGDAYRHWAQRTPAILPRFSGWVWPELPFSLRTVLRREYPGLYLITVFFLVVEALEAVVVEELPLDVWISEEPVWVMLFFLGTLTYLAIRLIRQHTTWLAVAGR</sequence>
<keyword evidence="4 5" id="KW-0472">Membrane</keyword>
<keyword evidence="3 5" id="KW-1133">Transmembrane helix</keyword>
<evidence type="ECO:0000256" key="5">
    <source>
        <dbReference type="SAM" id="Phobius"/>
    </source>
</evidence>
<keyword evidence="2 5" id="KW-0812">Transmembrane</keyword>